<proteinExistence type="predicted"/>
<organism evidence="2 3">
    <name type="scientific">Heliobacterium mobile</name>
    <name type="common">Heliobacillus mobilis</name>
    <dbReference type="NCBI Taxonomy" id="28064"/>
    <lineage>
        <taxon>Bacteria</taxon>
        <taxon>Bacillati</taxon>
        <taxon>Bacillota</taxon>
        <taxon>Clostridia</taxon>
        <taxon>Eubacteriales</taxon>
        <taxon>Heliobacteriaceae</taxon>
        <taxon>Heliobacterium</taxon>
    </lineage>
</organism>
<protein>
    <submittedName>
        <fullName evidence="2">Tape measure protein</fullName>
    </submittedName>
</protein>
<dbReference type="AlphaFoldDB" id="A0A6I3SNG5"/>
<accession>A0A6I3SNG5</accession>
<dbReference type="InterPro" id="IPR053058">
    <property type="entry name" value="Mulikevirus_tape_measure"/>
</dbReference>
<dbReference type="OrthoDB" id="1677957at2"/>
<evidence type="ECO:0000313" key="3">
    <source>
        <dbReference type="Proteomes" id="UP000430670"/>
    </source>
</evidence>
<reference evidence="2 3" key="1">
    <citation type="submission" date="2019-11" db="EMBL/GenBank/DDBJ databases">
        <title>Whole-genome sequence of a the green, strictly anaerobic photosynthetic bacterium Heliobacillus mobilis DSM 6151.</title>
        <authorList>
            <person name="Kyndt J.A."/>
            <person name="Meyer T.E."/>
        </authorList>
    </citation>
    <scope>NUCLEOTIDE SEQUENCE [LARGE SCALE GENOMIC DNA]</scope>
    <source>
        <strain evidence="2 3">DSM 6151</strain>
    </source>
</reference>
<sequence length="247" mass="25639">MVVRLTAEISGLKKNLTDSQKLVADFGGKVKEQASGLFDFGKEAVKYGSIVTAALGAAGAAGIKYNADMQTAQMGFETLLGSAEQAKAMIAALKQYADTTPFEFPGVQESAKSLLAMGISAEQVIPDIQAVGNAVAAVGGGAEALKGVSMALGQINTSGKLNAQDMMQLTSRGIAAWDILANKMGISTEELRKQSEQGKIMASQVLPLLIQGMGEKYAGATDKLGKSFTGMTSTLKDFISSTLGELT</sequence>
<evidence type="ECO:0000313" key="2">
    <source>
        <dbReference type="EMBL" id="MTV50092.1"/>
    </source>
</evidence>
<dbReference type="Proteomes" id="UP000430670">
    <property type="component" value="Unassembled WGS sequence"/>
</dbReference>
<gene>
    <name evidence="2" type="ORF">GJ688_14035</name>
</gene>
<dbReference type="EMBL" id="WNKU01000018">
    <property type="protein sequence ID" value="MTV50092.1"/>
    <property type="molecule type" value="Genomic_DNA"/>
</dbReference>
<name>A0A6I3SNG5_HELMO</name>
<dbReference type="NCBIfam" id="TIGR02675">
    <property type="entry name" value="tape_meas_nterm"/>
    <property type="match status" value="1"/>
</dbReference>
<dbReference type="InterPro" id="IPR013491">
    <property type="entry name" value="Tape_meas_N"/>
</dbReference>
<feature type="non-terminal residue" evidence="2">
    <location>
        <position position="247"/>
    </location>
</feature>
<dbReference type="RefSeq" id="WP_155477178.1">
    <property type="nucleotide sequence ID" value="NZ_WNKU01000018.1"/>
</dbReference>
<comment type="caution">
    <text evidence="2">The sequence shown here is derived from an EMBL/GenBank/DDBJ whole genome shotgun (WGS) entry which is preliminary data.</text>
</comment>
<dbReference type="PANTHER" id="PTHR38812:SF2">
    <property type="entry name" value="MU-LIKE PROPHAGE FLUMU PROTEIN GP42"/>
    <property type="match status" value="1"/>
</dbReference>
<dbReference type="Pfam" id="PF20155">
    <property type="entry name" value="TMP_3"/>
    <property type="match status" value="1"/>
</dbReference>
<dbReference type="PANTHER" id="PTHR38812">
    <property type="entry name" value="MU-LIKE PROPHAGE FLUMU PROTEIN GP42"/>
    <property type="match status" value="1"/>
</dbReference>
<feature type="domain" description="Tape measure protein N-terminal" evidence="1">
    <location>
        <begin position="62"/>
        <end position="246"/>
    </location>
</feature>
<keyword evidence="3" id="KW-1185">Reference proteome</keyword>
<evidence type="ECO:0000259" key="1">
    <source>
        <dbReference type="Pfam" id="PF20155"/>
    </source>
</evidence>